<feature type="non-terminal residue" evidence="3">
    <location>
        <position position="1"/>
    </location>
</feature>
<dbReference type="InterPro" id="IPR013128">
    <property type="entry name" value="Peptidase_C1A"/>
</dbReference>
<dbReference type="SUPFAM" id="SSF54001">
    <property type="entry name" value="Cysteine proteinases"/>
    <property type="match status" value="1"/>
</dbReference>
<feature type="domain" description="Cathepsin propeptide inhibitor" evidence="2">
    <location>
        <begin position="55"/>
        <end position="117"/>
    </location>
</feature>
<dbReference type="GO" id="GO:0008234">
    <property type="term" value="F:cysteine-type peptidase activity"/>
    <property type="evidence" value="ECO:0007669"/>
    <property type="project" value="InterPro"/>
</dbReference>
<evidence type="ECO:0000313" key="4">
    <source>
        <dbReference type="Proteomes" id="UP001328107"/>
    </source>
</evidence>
<dbReference type="PANTHER" id="PTHR12411">
    <property type="entry name" value="CYSTEINE PROTEASE FAMILY C1-RELATED"/>
    <property type="match status" value="1"/>
</dbReference>
<reference evidence="4" key="1">
    <citation type="submission" date="2022-10" db="EMBL/GenBank/DDBJ databases">
        <title>Genome assembly of Pristionchus species.</title>
        <authorList>
            <person name="Yoshida K."/>
            <person name="Sommer R.J."/>
        </authorList>
    </citation>
    <scope>NUCLEOTIDE SEQUENCE [LARGE SCALE GENOMIC DNA]</scope>
    <source>
        <strain evidence="4">RS5460</strain>
    </source>
</reference>
<feature type="non-terminal residue" evidence="3">
    <location>
        <position position="242"/>
    </location>
</feature>
<evidence type="ECO:0000256" key="1">
    <source>
        <dbReference type="ARBA" id="ARBA00008455"/>
    </source>
</evidence>
<evidence type="ECO:0000313" key="3">
    <source>
        <dbReference type="EMBL" id="GMR55629.1"/>
    </source>
</evidence>
<dbReference type="InterPro" id="IPR000668">
    <property type="entry name" value="Peptidase_C1A_C"/>
</dbReference>
<dbReference type="EMBL" id="BTRK01000005">
    <property type="protein sequence ID" value="GMR55629.1"/>
    <property type="molecule type" value="Genomic_DNA"/>
</dbReference>
<dbReference type="SMART" id="SM00848">
    <property type="entry name" value="Inhibitor_I29"/>
    <property type="match status" value="1"/>
</dbReference>
<accession>A0AAN5D4S6</accession>
<comment type="caution">
    <text evidence="3">The sequence shown here is derived from an EMBL/GenBank/DDBJ whole genome shotgun (WGS) entry which is preliminary data.</text>
</comment>
<protein>
    <recommendedName>
        <fullName evidence="2">Cathepsin propeptide inhibitor domain-containing protein</fullName>
    </recommendedName>
</protein>
<dbReference type="InterPro" id="IPR038765">
    <property type="entry name" value="Papain-like_cys_pep_sf"/>
</dbReference>
<dbReference type="Pfam" id="PF08246">
    <property type="entry name" value="Inhibitor_I29"/>
    <property type="match status" value="1"/>
</dbReference>
<name>A0AAN5D4S6_9BILA</name>
<dbReference type="AlphaFoldDB" id="A0AAN5D4S6"/>
<dbReference type="InterPro" id="IPR013201">
    <property type="entry name" value="Prot_inhib_I29"/>
</dbReference>
<sequence length="242" mass="27415">LLLAGLVCGDSSEEYRSISWSPNPRTIGWNGDRHSPALHIRDSDRETPARDRAEWKEFKATFGANRVFENAAMEELHARIFEETERMVLESDEAFERRESTYTLGINQFADCTEEEFLSIVMSDFKMYFCHISVSSRSNSTQRAAIPKELDWRTLIRIAPVRRHGGCGACSPFAAISITEAQFAMNNINGDLSEQFVMDCSSHPGGLNYGCSGGWVENIFSWLKENNRGIPTRTDVPYLVRN</sequence>
<organism evidence="3 4">
    <name type="scientific">Pristionchus mayeri</name>
    <dbReference type="NCBI Taxonomy" id="1317129"/>
    <lineage>
        <taxon>Eukaryota</taxon>
        <taxon>Metazoa</taxon>
        <taxon>Ecdysozoa</taxon>
        <taxon>Nematoda</taxon>
        <taxon>Chromadorea</taxon>
        <taxon>Rhabditida</taxon>
        <taxon>Rhabditina</taxon>
        <taxon>Diplogasteromorpha</taxon>
        <taxon>Diplogasteroidea</taxon>
        <taxon>Neodiplogasteridae</taxon>
        <taxon>Pristionchus</taxon>
    </lineage>
</organism>
<dbReference type="Pfam" id="PF00112">
    <property type="entry name" value="Peptidase_C1"/>
    <property type="match status" value="1"/>
</dbReference>
<evidence type="ECO:0000259" key="2">
    <source>
        <dbReference type="SMART" id="SM00848"/>
    </source>
</evidence>
<dbReference type="GO" id="GO:0006508">
    <property type="term" value="P:proteolysis"/>
    <property type="evidence" value="ECO:0007669"/>
    <property type="project" value="InterPro"/>
</dbReference>
<dbReference type="Proteomes" id="UP001328107">
    <property type="component" value="Unassembled WGS sequence"/>
</dbReference>
<dbReference type="Gene3D" id="1.10.287.2250">
    <property type="match status" value="1"/>
</dbReference>
<comment type="similarity">
    <text evidence="1">Belongs to the peptidase C1 family.</text>
</comment>
<gene>
    <name evidence="3" type="ORF">PMAYCL1PPCAC_25824</name>
</gene>
<dbReference type="Gene3D" id="3.90.70.10">
    <property type="entry name" value="Cysteine proteinases"/>
    <property type="match status" value="1"/>
</dbReference>
<keyword evidence="4" id="KW-1185">Reference proteome</keyword>
<proteinExistence type="inferred from homology"/>